<feature type="transmembrane region" description="Helical" evidence="4">
    <location>
        <begin position="143"/>
        <end position="162"/>
    </location>
</feature>
<evidence type="ECO:0000256" key="3">
    <source>
        <dbReference type="ARBA" id="ARBA00023136"/>
    </source>
</evidence>
<feature type="transmembrane region" description="Helical" evidence="4">
    <location>
        <begin position="262"/>
        <end position="279"/>
    </location>
</feature>
<dbReference type="EMBL" id="CP031844">
    <property type="protein sequence ID" value="QEE11633.1"/>
    <property type="molecule type" value="Genomic_DNA"/>
</dbReference>
<dbReference type="AlphaFoldDB" id="A0A5B9CZ83"/>
<dbReference type="OrthoDB" id="7921410at2"/>
<dbReference type="InterPro" id="IPR011701">
    <property type="entry name" value="MFS"/>
</dbReference>
<feature type="transmembrane region" description="Helical" evidence="4">
    <location>
        <begin position="354"/>
        <end position="376"/>
    </location>
</feature>
<dbReference type="PANTHER" id="PTHR23530">
    <property type="entry name" value="TRANSPORT PROTEIN-RELATED"/>
    <property type="match status" value="1"/>
</dbReference>
<dbReference type="InterPro" id="IPR053160">
    <property type="entry name" value="MFS_DHA3_Transporter"/>
</dbReference>
<dbReference type="RefSeq" id="WP_120121795.1">
    <property type="nucleotide sequence ID" value="NZ_CP031844.2"/>
</dbReference>
<feature type="transmembrane region" description="Helical" evidence="4">
    <location>
        <begin position="73"/>
        <end position="95"/>
    </location>
</feature>
<feature type="transmembrane region" description="Helical" evidence="4">
    <location>
        <begin position="222"/>
        <end position="242"/>
    </location>
</feature>
<feature type="transmembrane region" description="Helical" evidence="4">
    <location>
        <begin position="321"/>
        <end position="342"/>
    </location>
</feature>
<keyword evidence="1 4" id="KW-0812">Transmembrane</keyword>
<dbReference type="GeneID" id="71060745"/>
<feature type="transmembrane region" description="Helical" evidence="4">
    <location>
        <begin position="291"/>
        <end position="315"/>
    </location>
</feature>
<dbReference type="KEGG" id="barn:D1092_01035"/>
<keyword evidence="3 4" id="KW-0472">Membrane</keyword>
<evidence type="ECO:0000313" key="5">
    <source>
        <dbReference type="EMBL" id="QEE11633.1"/>
    </source>
</evidence>
<sequence>MAIDYEVKKLLYGCAAMSGVRLITGSFHAFFWLSMGVSVTQLALLQIVFSVAICIFEVPCGILGDKIGVKQNVIFSCFFFSLFFFLCIYAPNLSVLIPAEIIYALAFALCSGADSAWIKGLIDGSLYKGSLVYHQVNAYKRELTAFMNMIAGALGVLIVLSMDNYQSAYYFCSFGFLVLVFWFSRVRGVGIASVGSSQLRNSGSLLHATEAFVYLVTSKIGLYYILICGFIVAALQPIFHFWQPFILEQTGALDNATGKTKILILGLCFVSYSFVKYLFNRFVIKYLMQKYAPMAITLCSLVLSAVVMLALLLVANSWAPIILFTIFHSFFSVPVTQFEAEFFKHIQQKNANTVLSIVSFLARIFGILALILIGWLASNIGIEAAFCFALLCICLVIPLNLAWLYTDKKLIKGEGA</sequence>
<dbReference type="SUPFAM" id="SSF103473">
    <property type="entry name" value="MFS general substrate transporter"/>
    <property type="match status" value="1"/>
</dbReference>
<feature type="transmembrane region" description="Helical" evidence="4">
    <location>
        <begin position="39"/>
        <end position="61"/>
    </location>
</feature>
<dbReference type="GO" id="GO:0022857">
    <property type="term" value="F:transmembrane transporter activity"/>
    <property type="evidence" value="ECO:0007669"/>
    <property type="project" value="InterPro"/>
</dbReference>
<dbReference type="Proteomes" id="UP000321311">
    <property type="component" value="Chromosome"/>
</dbReference>
<dbReference type="PANTHER" id="PTHR23530:SF1">
    <property type="entry name" value="PERMEASE, MAJOR FACILITATOR SUPERFAMILY-RELATED"/>
    <property type="match status" value="1"/>
</dbReference>
<name>A0A5B9CZ83_9HYPH</name>
<dbReference type="Gene3D" id="1.20.1250.20">
    <property type="entry name" value="MFS general substrate transporter like domains"/>
    <property type="match status" value="1"/>
</dbReference>
<evidence type="ECO:0000256" key="2">
    <source>
        <dbReference type="ARBA" id="ARBA00022989"/>
    </source>
</evidence>
<evidence type="ECO:0000256" key="1">
    <source>
        <dbReference type="ARBA" id="ARBA00022692"/>
    </source>
</evidence>
<protein>
    <submittedName>
        <fullName evidence="5">MFS transporter</fullName>
    </submittedName>
</protein>
<gene>
    <name evidence="5" type="ORF">D1092_01035</name>
</gene>
<accession>A0A5B9CZ83</accession>
<feature type="transmembrane region" description="Helical" evidence="4">
    <location>
        <begin position="382"/>
        <end position="405"/>
    </location>
</feature>
<feature type="transmembrane region" description="Helical" evidence="4">
    <location>
        <begin position="168"/>
        <end position="184"/>
    </location>
</feature>
<organism evidence="5 6">
    <name type="scientific">Bartonella krasnovii</name>
    <dbReference type="NCBI Taxonomy" id="2267275"/>
    <lineage>
        <taxon>Bacteria</taxon>
        <taxon>Pseudomonadati</taxon>
        <taxon>Pseudomonadota</taxon>
        <taxon>Alphaproteobacteria</taxon>
        <taxon>Hyphomicrobiales</taxon>
        <taxon>Bartonellaceae</taxon>
        <taxon>Bartonella</taxon>
    </lineage>
</organism>
<evidence type="ECO:0000256" key="4">
    <source>
        <dbReference type="SAM" id="Phobius"/>
    </source>
</evidence>
<dbReference type="InterPro" id="IPR036259">
    <property type="entry name" value="MFS_trans_sf"/>
</dbReference>
<dbReference type="Pfam" id="PF07690">
    <property type="entry name" value="MFS_1"/>
    <property type="match status" value="1"/>
</dbReference>
<evidence type="ECO:0000313" key="6">
    <source>
        <dbReference type="Proteomes" id="UP000321311"/>
    </source>
</evidence>
<feature type="transmembrane region" description="Helical" evidence="4">
    <location>
        <begin position="12"/>
        <end position="33"/>
    </location>
</feature>
<reference evidence="6" key="1">
    <citation type="submission" date="2019-07" db="EMBL/GenBank/DDBJ databases">
        <title>Bartonella kosoyii sp. nov. and Bartonella krasnovii sp. nov., two novel members of the Bartonella elizabethae complex sensu lato, isolated from black rats and wild desert rodent-fleas.</title>
        <authorList>
            <person name="Gutierrez R."/>
            <person name="Shalit T."/>
            <person name="Markus B."/>
            <person name="Yuan C."/>
            <person name="Nachum-Biala Y."/>
            <person name="Elad D."/>
            <person name="Harrus S."/>
        </authorList>
    </citation>
    <scope>NUCLEOTIDE SEQUENCE [LARGE SCALE GENOMIC DNA]</scope>
    <source>
        <strain evidence="6">OE 1-1</strain>
    </source>
</reference>
<keyword evidence="2 4" id="KW-1133">Transmembrane helix</keyword>
<feature type="transmembrane region" description="Helical" evidence="4">
    <location>
        <begin position="101"/>
        <end position="122"/>
    </location>
</feature>
<proteinExistence type="predicted"/>